<dbReference type="AlphaFoldDB" id="A0A0C6FPW8"/>
<dbReference type="InterPro" id="IPR000847">
    <property type="entry name" value="LysR_HTH_N"/>
</dbReference>
<protein>
    <submittedName>
        <fullName evidence="3">Transcriptional regulator of molybdatemetabolism, LysR family</fullName>
    </submittedName>
</protein>
<reference evidence="4" key="2">
    <citation type="submission" date="2015-01" db="EMBL/GenBank/DDBJ databases">
        <title>Complete genome sequence of Methylobacterium aquaticum strain 22A.</title>
        <authorList>
            <person name="Tani A."/>
            <person name="Ogura Y."/>
            <person name="Hayashi T."/>
        </authorList>
    </citation>
    <scope>NUCLEOTIDE SEQUENCE [LARGE SCALE GENOMIC DNA]</scope>
    <source>
        <strain evidence="4">MA-22A</strain>
    </source>
</reference>
<dbReference type="PATRIC" id="fig|270351.10.peg.4152"/>
<dbReference type="RefSeq" id="WP_063920051.1">
    <property type="nucleotide sequence ID" value="NZ_AP014704.1"/>
</dbReference>
<name>A0A0C6FPW8_9HYPH</name>
<dbReference type="InterPro" id="IPR036390">
    <property type="entry name" value="WH_DNA-bd_sf"/>
</dbReference>
<dbReference type="Proteomes" id="UP000061432">
    <property type="component" value="Chromosome"/>
</dbReference>
<dbReference type="Gene3D" id="3.40.190.290">
    <property type="match status" value="1"/>
</dbReference>
<dbReference type="SUPFAM" id="SSF46785">
    <property type="entry name" value="Winged helix' DNA-binding domain"/>
    <property type="match status" value="1"/>
</dbReference>
<evidence type="ECO:0000259" key="1">
    <source>
        <dbReference type="Pfam" id="PF00126"/>
    </source>
</evidence>
<dbReference type="EMBL" id="AP014704">
    <property type="protein sequence ID" value="BAQ47314.1"/>
    <property type="molecule type" value="Genomic_DNA"/>
</dbReference>
<gene>
    <name evidence="3" type="ORF">Maq22A_c21475</name>
</gene>
<dbReference type="PANTHER" id="PTHR38431:SF1">
    <property type="entry name" value="BLL2305 PROTEIN"/>
    <property type="match status" value="1"/>
</dbReference>
<proteinExistence type="predicted"/>
<dbReference type="PANTHER" id="PTHR38431">
    <property type="entry name" value="BLL2305 PROTEIN"/>
    <property type="match status" value="1"/>
</dbReference>
<dbReference type="InterPro" id="IPR036388">
    <property type="entry name" value="WH-like_DNA-bd_sf"/>
</dbReference>
<evidence type="ECO:0000259" key="2">
    <source>
        <dbReference type="Pfam" id="PF12727"/>
    </source>
</evidence>
<dbReference type="Pfam" id="PF00126">
    <property type="entry name" value="HTH_1"/>
    <property type="match status" value="1"/>
</dbReference>
<dbReference type="Pfam" id="PF12727">
    <property type="entry name" value="PBP_like"/>
    <property type="match status" value="1"/>
</dbReference>
<organism evidence="3 4">
    <name type="scientific">Methylobacterium aquaticum</name>
    <dbReference type="NCBI Taxonomy" id="270351"/>
    <lineage>
        <taxon>Bacteria</taxon>
        <taxon>Pseudomonadati</taxon>
        <taxon>Pseudomonadota</taxon>
        <taxon>Alphaproteobacteria</taxon>
        <taxon>Hyphomicrobiales</taxon>
        <taxon>Methylobacteriaceae</taxon>
        <taxon>Methylobacterium</taxon>
    </lineage>
</organism>
<dbReference type="STRING" id="270351.Maq22A_c21475"/>
<dbReference type="SUPFAM" id="SSF53850">
    <property type="entry name" value="Periplasmic binding protein-like II"/>
    <property type="match status" value="1"/>
</dbReference>
<dbReference type="KEGG" id="maqu:Maq22A_c21475"/>
<sequence length="346" mass="36126">MDEAPVVELGLGGWLRIGRGRIAVADTFTLLRAIARTRSVQGAATEIGLSYRAAWERVRTLEADLGHQLVRKTRGHGTTLTEAGAALHEALSVAAAALAPSFAREARAMQAHLAARFAVPLRLAVAASHDPLLMQVLSEWGGAEVAVIGSRDAVVRLVDGRADAAGFHCGAASPAAAGPPFADIVADPAFRVHPLFEREQGLLVAPGNPLGLATPADLRARKARFVNRQKGSGTRAWFDRLLAETGTPPDEIVGYGFEEFTHQAVAAVIASGAADAGLGARAAAERFGLGFVSVGWEVYCLATSAALPADGLDRLLAMLAERVGDVPGYRPPDARAAVGAGPRPHR</sequence>
<dbReference type="Gene3D" id="1.10.10.10">
    <property type="entry name" value="Winged helix-like DNA-binding domain superfamily/Winged helix DNA-binding domain"/>
    <property type="match status" value="1"/>
</dbReference>
<dbReference type="InterPro" id="IPR024370">
    <property type="entry name" value="PBP_domain"/>
</dbReference>
<reference evidence="3 4" key="1">
    <citation type="journal article" date="2015" name="Genome Announc.">
        <title>Complete Genome Sequence of Methylobacterium aquaticum Strain 22A, Isolated from Racomitrium japonicum Moss.</title>
        <authorList>
            <person name="Tani A."/>
            <person name="Ogura Y."/>
            <person name="Hayashi T."/>
            <person name="Kimbara K."/>
        </authorList>
    </citation>
    <scope>NUCLEOTIDE SEQUENCE [LARGE SCALE GENOMIC DNA]</scope>
    <source>
        <strain evidence="3 4">MA-22A</strain>
    </source>
</reference>
<feature type="domain" description="HTH lysR-type" evidence="1">
    <location>
        <begin position="29"/>
        <end position="84"/>
    </location>
</feature>
<dbReference type="GO" id="GO:0003700">
    <property type="term" value="F:DNA-binding transcription factor activity"/>
    <property type="evidence" value="ECO:0007669"/>
    <property type="project" value="InterPro"/>
</dbReference>
<feature type="domain" description="PBP" evidence="2">
    <location>
        <begin position="143"/>
        <end position="318"/>
    </location>
</feature>
<accession>A0A0C6FPW8</accession>
<evidence type="ECO:0000313" key="3">
    <source>
        <dbReference type="EMBL" id="BAQ47314.1"/>
    </source>
</evidence>
<evidence type="ECO:0000313" key="4">
    <source>
        <dbReference type="Proteomes" id="UP000061432"/>
    </source>
</evidence>